<proteinExistence type="predicted"/>
<name>A0A418Y3B4_9GAMM</name>
<organism evidence="1 2">
    <name type="scientific">Alcanivorax profundi</name>
    <dbReference type="NCBI Taxonomy" id="2338368"/>
    <lineage>
        <taxon>Bacteria</taxon>
        <taxon>Pseudomonadati</taxon>
        <taxon>Pseudomonadota</taxon>
        <taxon>Gammaproteobacteria</taxon>
        <taxon>Oceanospirillales</taxon>
        <taxon>Alcanivoracaceae</taxon>
        <taxon>Alcanivorax</taxon>
    </lineage>
</organism>
<evidence type="ECO:0000313" key="2">
    <source>
        <dbReference type="Proteomes" id="UP000283734"/>
    </source>
</evidence>
<sequence length="237" mass="25566">MAVTPFVAFPCSAELRSETEKLIINLRAGVSEPQNKAAMATIDLLIEDLLDGFLLKLIDVLEMQNFMAKLVRSTAGTINKAGSSIANASLKKMDNDQMRPMADHVASLMLDVEVNGEVQPWMGVPVSAELSKELHDVAAGLCADTPKEFVSMAMDTLDKLTAQAAEVYISESVRLLQVGIVLRKMASAAISAVKGAMRLMLKKTLPDLDETQLKALGDYINTLHVTDGAAVEFKESA</sequence>
<comment type="caution">
    <text evidence="1">The sequence shown here is derived from an EMBL/GenBank/DDBJ whole genome shotgun (WGS) entry which is preliminary data.</text>
</comment>
<dbReference type="EMBL" id="QYYA01000001">
    <property type="protein sequence ID" value="RJG20034.1"/>
    <property type="molecule type" value="Genomic_DNA"/>
</dbReference>
<accession>A0A418Y3B4</accession>
<reference evidence="1 2" key="1">
    <citation type="submission" date="2018-09" db="EMBL/GenBank/DDBJ databases">
        <title>Alcanivorax profundi sp. nov., isolated from 1000 m-depth seawater of the Mariana Trench.</title>
        <authorList>
            <person name="Liu J."/>
        </authorList>
    </citation>
    <scope>NUCLEOTIDE SEQUENCE [LARGE SCALE GENOMIC DNA]</scope>
    <source>
        <strain evidence="1 2">MTEO17</strain>
    </source>
</reference>
<keyword evidence="2" id="KW-1185">Reference proteome</keyword>
<gene>
    <name evidence="1" type="ORF">D4A39_04140</name>
</gene>
<dbReference type="AlphaFoldDB" id="A0A418Y3B4"/>
<dbReference type="OrthoDB" id="6703663at2"/>
<protein>
    <submittedName>
        <fullName evidence="1">Uncharacterized protein</fullName>
    </submittedName>
</protein>
<dbReference type="Proteomes" id="UP000283734">
    <property type="component" value="Unassembled WGS sequence"/>
</dbReference>
<evidence type="ECO:0000313" key="1">
    <source>
        <dbReference type="EMBL" id="RJG20034.1"/>
    </source>
</evidence>
<dbReference type="RefSeq" id="WP_022986525.1">
    <property type="nucleotide sequence ID" value="NZ_QYYA01000001.1"/>
</dbReference>